<protein>
    <submittedName>
        <fullName evidence="1">Uncharacterized protein</fullName>
    </submittedName>
</protein>
<proteinExistence type="predicted"/>
<dbReference type="AlphaFoldDB" id="C3YNS2"/>
<sequence length="200" mass="22209">MANRCTNMVAGVSSAELERSQGNHGDGTAGDEAAARFWRVTAAGVERHRGIHPPPQHLGEEDVSMEQEQSVSEVTDTSPPCSLTQRKSIHKLHTALQDLSGTLTHNAELLILKLYSTCVMIAWEPRTLRVVEEHPAGHTLSTPSSGYHSRNELHWDLADKREAMHQVERQPAETPRPHLATDCKMQKSLEQFKGGVPQRE</sequence>
<dbReference type="InParanoid" id="C3YNS2"/>
<reference evidence="1" key="1">
    <citation type="journal article" date="2008" name="Nature">
        <title>The amphioxus genome and the evolution of the chordate karyotype.</title>
        <authorList>
            <consortium name="US DOE Joint Genome Institute (JGI-PGF)"/>
            <person name="Putnam N.H."/>
            <person name="Butts T."/>
            <person name="Ferrier D.E.K."/>
            <person name="Furlong R.F."/>
            <person name="Hellsten U."/>
            <person name="Kawashima T."/>
            <person name="Robinson-Rechavi M."/>
            <person name="Shoguchi E."/>
            <person name="Terry A."/>
            <person name="Yu J.-K."/>
            <person name="Benito-Gutierrez E.L."/>
            <person name="Dubchak I."/>
            <person name="Garcia-Fernandez J."/>
            <person name="Gibson-Brown J.J."/>
            <person name="Grigoriev I.V."/>
            <person name="Horton A.C."/>
            <person name="de Jong P.J."/>
            <person name="Jurka J."/>
            <person name="Kapitonov V.V."/>
            <person name="Kohara Y."/>
            <person name="Kuroki Y."/>
            <person name="Lindquist E."/>
            <person name="Lucas S."/>
            <person name="Osoegawa K."/>
            <person name="Pennacchio L.A."/>
            <person name="Salamov A.A."/>
            <person name="Satou Y."/>
            <person name="Sauka-Spengler T."/>
            <person name="Schmutz J."/>
            <person name="Shin-I T."/>
            <person name="Toyoda A."/>
            <person name="Bronner-Fraser M."/>
            <person name="Fujiyama A."/>
            <person name="Holland L.Z."/>
            <person name="Holland P.W.H."/>
            <person name="Satoh N."/>
            <person name="Rokhsar D.S."/>
        </authorList>
    </citation>
    <scope>NUCLEOTIDE SEQUENCE [LARGE SCALE GENOMIC DNA]</scope>
    <source>
        <strain evidence="1">S238N-H82</strain>
        <tissue evidence="1">Testes</tissue>
    </source>
</reference>
<dbReference type="EMBL" id="GG666535">
    <property type="protein sequence ID" value="EEN58032.1"/>
    <property type="molecule type" value="Genomic_DNA"/>
</dbReference>
<organism>
    <name type="scientific">Branchiostoma floridae</name>
    <name type="common">Florida lancelet</name>
    <name type="synonym">Amphioxus</name>
    <dbReference type="NCBI Taxonomy" id="7739"/>
    <lineage>
        <taxon>Eukaryota</taxon>
        <taxon>Metazoa</taxon>
        <taxon>Chordata</taxon>
        <taxon>Cephalochordata</taxon>
        <taxon>Leptocardii</taxon>
        <taxon>Amphioxiformes</taxon>
        <taxon>Branchiostomatidae</taxon>
        <taxon>Branchiostoma</taxon>
    </lineage>
</organism>
<name>C3YNS2_BRAFL</name>
<gene>
    <name evidence="1" type="ORF">BRAFLDRAFT_82607</name>
</gene>
<evidence type="ECO:0000313" key="1">
    <source>
        <dbReference type="EMBL" id="EEN58032.1"/>
    </source>
</evidence>
<accession>C3YNS2</accession>